<dbReference type="Proteomes" id="UP001501094">
    <property type="component" value="Unassembled WGS sequence"/>
</dbReference>
<reference evidence="1 2" key="1">
    <citation type="journal article" date="2019" name="Int. J. Syst. Evol. Microbiol.">
        <title>The Global Catalogue of Microorganisms (GCM) 10K type strain sequencing project: providing services to taxonomists for standard genome sequencing and annotation.</title>
        <authorList>
            <consortium name="The Broad Institute Genomics Platform"/>
            <consortium name="The Broad Institute Genome Sequencing Center for Infectious Disease"/>
            <person name="Wu L."/>
            <person name="Ma J."/>
        </authorList>
    </citation>
    <scope>NUCLEOTIDE SEQUENCE [LARGE SCALE GENOMIC DNA]</scope>
    <source>
        <strain evidence="1 2">JCM 14326</strain>
    </source>
</reference>
<protein>
    <recommendedName>
        <fullName evidence="3">Transposase DDE domain-containing protein</fullName>
    </recommendedName>
</protein>
<accession>A0ABN2NC88</accession>
<evidence type="ECO:0000313" key="1">
    <source>
        <dbReference type="EMBL" id="GAA1861621.1"/>
    </source>
</evidence>
<evidence type="ECO:0000313" key="2">
    <source>
        <dbReference type="Proteomes" id="UP001501094"/>
    </source>
</evidence>
<keyword evidence="2" id="KW-1185">Reference proteome</keyword>
<evidence type="ECO:0008006" key="3">
    <source>
        <dbReference type="Google" id="ProtNLM"/>
    </source>
</evidence>
<comment type="caution">
    <text evidence="1">The sequence shown here is derived from an EMBL/GenBank/DDBJ whole genome shotgun (WGS) entry which is preliminary data.</text>
</comment>
<name>A0ABN2NC88_9MICO</name>
<organism evidence="1 2">
    <name type="scientific">Myceligenerans crystallogenes</name>
    <dbReference type="NCBI Taxonomy" id="316335"/>
    <lineage>
        <taxon>Bacteria</taxon>
        <taxon>Bacillati</taxon>
        <taxon>Actinomycetota</taxon>
        <taxon>Actinomycetes</taxon>
        <taxon>Micrococcales</taxon>
        <taxon>Promicromonosporaceae</taxon>
        <taxon>Myceligenerans</taxon>
    </lineage>
</organism>
<dbReference type="RefSeq" id="WP_344101999.1">
    <property type="nucleotide sequence ID" value="NZ_BAAANL010000003.1"/>
</dbReference>
<gene>
    <name evidence="1" type="ORF">GCM10009751_19170</name>
</gene>
<proteinExistence type="predicted"/>
<sequence length="292" mass="32482">MFRQLVLARIIEPTSKQDGLRVLAEAGLEAVSYPTLKRHLKTFTPAAFPDQLTHALALRASLGPSSLVLFDVSTLYFETDQADDLRRPGRSKKRRLDPQITVELLTDDAGRPLLGRGVRGQRGRETHHAAGDQRVSGRLPVKNVIVVAGAGMVSEDNMKLLDAAGLGFILGAWMPEIPYCTASWKKYNPGKEYEHGQFFARPWPASPIGQRKDYWYCYRHSADRAHRTLRGIDEQIAKAEKAVAGEIPVKRNRFVKLSGAAKSLNPAAHREDTRPGWHQGLCHELAIRPGLP</sequence>
<dbReference type="EMBL" id="BAAANL010000003">
    <property type="protein sequence ID" value="GAA1861621.1"/>
    <property type="molecule type" value="Genomic_DNA"/>
</dbReference>